<evidence type="ECO:0000313" key="2">
    <source>
        <dbReference type="Proteomes" id="UP001140949"/>
    </source>
</evidence>
<evidence type="ECO:0000313" key="1">
    <source>
        <dbReference type="EMBL" id="KAJ6824959.1"/>
    </source>
</evidence>
<accession>A0AAX6G8G7</accession>
<dbReference type="EMBL" id="JANAVB010021797">
    <property type="protein sequence ID" value="KAJ6824959.1"/>
    <property type="molecule type" value="Genomic_DNA"/>
</dbReference>
<reference evidence="1" key="1">
    <citation type="journal article" date="2023" name="GigaByte">
        <title>Genome assembly of the bearded iris, Iris pallida Lam.</title>
        <authorList>
            <person name="Bruccoleri R.E."/>
            <person name="Oakeley E.J."/>
            <person name="Faust A.M.E."/>
            <person name="Altorfer M."/>
            <person name="Dessus-Babus S."/>
            <person name="Burckhardt D."/>
            <person name="Oertli M."/>
            <person name="Naumann U."/>
            <person name="Petersen F."/>
            <person name="Wong J."/>
        </authorList>
    </citation>
    <scope>NUCLEOTIDE SEQUENCE</scope>
    <source>
        <strain evidence="1">GSM-AAB239-AS_SAM_17_03QT</strain>
    </source>
</reference>
<proteinExistence type="predicted"/>
<sequence length="62" mass="7320">MQSCITTATRTLCCTRLCCQSPHRRTMGLRPMIRLIDRFPFSALLFNFKFCYFNSEQFSICI</sequence>
<dbReference type="Proteomes" id="UP001140949">
    <property type="component" value="Unassembled WGS sequence"/>
</dbReference>
<dbReference type="AlphaFoldDB" id="A0AAX6G8G7"/>
<keyword evidence="2" id="KW-1185">Reference proteome</keyword>
<reference evidence="1" key="2">
    <citation type="submission" date="2023-04" db="EMBL/GenBank/DDBJ databases">
        <authorList>
            <person name="Bruccoleri R.E."/>
            <person name="Oakeley E.J."/>
            <person name="Faust A.-M."/>
            <person name="Dessus-Babus S."/>
            <person name="Altorfer M."/>
            <person name="Burckhardt D."/>
            <person name="Oertli M."/>
            <person name="Naumann U."/>
            <person name="Petersen F."/>
            <person name="Wong J."/>
        </authorList>
    </citation>
    <scope>NUCLEOTIDE SEQUENCE</scope>
    <source>
        <strain evidence="1">GSM-AAB239-AS_SAM_17_03QT</strain>
        <tissue evidence="1">Leaf</tissue>
    </source>
</reference>
<comment type="caution">
    <text evidence="1">The sequence shown here is derived from an EMBL/GenBank/DDBJ whole genome shotgun (WGS) entry which is preliminary data.</text>
</comment>
<name>A0AAX6G8G7_IRIPA</name>
<organism evidence="1 2">
    <name type="scientific">Iris pallida</name>
    <name type="common">Sweet iris</name>
    <dbReference type="NCBI Taxonomy" id="29817"/>
    <lineage>
        <taxon>Eukaryota</taxon>
        <taxon>Viridiplantae</taxon>
        <taxon>Streptophyta</taxon>
        <taxon>Embryophyta</taxon>
        <taxon>Tracheophyta</taxon>
        <taxon>Spermatophyta</taxon>
        <taxon>Magnoliopsida</taxon>
        <taxon>Liliopsida</taxon>
        <taxon>Asparagales</taxon>
        <taxon>Iridaceae</taxon>
        <taxon>Iridoideae</taxon>
        <taxon>Irideae</taxon>
        <taxon>Iris</taxon>
    </lineage>
</organism>
<gene>
    <name evidence="1" type="ORF">M6B38_381010</name>
</gene>
<protein>
    <submittedName>
        <fullName evidence="1">Spidroin-1-like</fullName>
    </submittedName>
</protein>